<dbReference type="PROSITE" id="PS50213">
    <property type="entry name" value="FAS1"/>
    <property type="match status" value="2"/>
</dbReference>
<feature type="domain" description="FAS1" evidence="3">
    <location>
        <begin position="46"/>
        <end position="237"/>
    </location>
</feature>
<dbReference type="GO" id="GO:0005615">
    <property type="term" value="C:extracellular space"/>
    <property type="evidence" value="ECO:0007669"/>
    <property type="project" value="TreeGrafter"/>
</dbReference>
<reference evidence="4 5" key="1">
    <citation type="submission" date="2014-04" db="EMBL/GenBank/DDBJ databases">
        <authorList>
            <consortium name="DOE Joint Genome Institute"/>
            <person name="Kuo A."/>
            <person name="Kohler A."/>
            <person name="Jargeat P."/>
            <person name="Nagy L.G."/>
            <person name="Floudas D."/>
            <person name="Copeland A."/>
            <person name="Barry K.W."/>
            <person name="Cichocki N."/>
            <person name="Veneault-Fourrey C."/>
            <person name="LaButti K."/>
            <person name="Lindquist E.A."/>
            <person name="Lipzen A."/>
            <person name="Lundell T."/>
            <person name="Morin E."/>
            <person name="Murat C."/>
            <person name="Sun H."/>
            <person name="Tunlid A."/>
            <person name="Henrissat B."/>
            <person name="Grigoriev I.V."/>
            <person name="Hibbett D.S."/>
            <person name="Martin F."/>
            <person name="Nordberg H.P."/>
            <person name="Cantor M.N."/>
            <person name="Hua S.X."/>
        </authorList>
    </citation>
    <scope>NUCLEOTIDE SEQUENCE [LARGE SCALE GENOMIC DNA]</scope>
    <source>
        <strain evidence="4 5">Ve08.2h10</strain>
    </source>
</reference>
<sequence length="501" mass="56208">MRLASLAPLVLVSGAYALPVLTLPWFGQIPIDGLLSWSCFWDSQEERTIYQVLKEDSDYSRLVKAIDLSDRLVEFLDDPSNSATFFAVPNSALPHRRGQKPGDGDDDDDDDKDVVPQGDPRGISHDLRGLVLQAEELDSKPDSPDKEKRKKAIGRIVRGILAYHIIPEKYKAVDLVQNSTYATNLTLKDGSLDYQPLRLSVLSTSVPPRLRINSFVEVTKKDIDAKNGVIHQLNHPLIPPPSVFQETFLTPKVFSYFTTAIQRVGLASSIDRWHFSGDDGKKGGFRGATTTTVFAPTSGAFQRLPKKLKMFLFSPIGEKALRKILEYHIVPDFVLYSDYAHNATSDESEIARFFDDVTKAQLDTAGIVLPFPEDVAGYSFPGKPPALPEPVYQYNVTLPTLLKDHHLRVKVARFKSKLPLPGPTRYFTRFKVNGRDVGPFDIPARNGALHVITTLLDPRKGHHGRRRGRQGHGGRHGHSAKDNENVWDDWEEWLPQWAMDD</sequence>
<dbReference type="STRING" id="930991.A0A0D0C9C0"/>
<dbReference type="InterPro" id="IPR036378">
    <property type="entry name" value="FAS1_dom_sf"/>
</dbReference>
<dbReference type="SMART" id="SM00554">
    <property type="entry name" value="FAS1"/>
    <property type="match status" value="2"/>
</dbReference>
<feature type="signal peptide" evidence="2">
    <location>
        <begin position="1"/>
        <end position="17"/>
    </location>
</feature>
<evidence type="ECO:0000313" key="4">
    <source>
        <dbReference type="EMBL" id="KIK79462.1"/>
    </source>
</evidence>
<feature type="compositionally biased region" description="Basic residues" evidence="1">
    <location>
        <begin position="460"/>
        <end position="478"/>
    </location>
</feature>
<protein>
    <recommendedName>
        <fullName evidence="3">FAS1 domain-containing protein</fullName>
    </recommendedName>
</protein>
<organism evidence="4 5">
    <name type="scientific">Paxillus rubicundulus Ve08.2h10</name>
    <dbReference type="NCBI Taxonomy" id="930991"/>
    <lineage>
        <taxon>Eukaryota</taxon>
        <taxon>Fungi</taxon>
        <taxon>Dikarya</taxon>
        <taxon>Basidiomycota</taxon>
        <taxon>Agaricomycotina</taxon>
        <taxon>Agaricomycetes</taxon>
        <taxon>Agaricomycetidae</taxon>
        <taxon>Boletales</taxon>
        <taxon>Paxilineae</taxon>
        <taxon>Paxillaceae</taxon>
        <taxon>Paxillus</taxon>
    </lineage>
</organism>
<evidence type="ECO:0000313" key="5">
    <source>
        <dbReference type="Proteomes" id="UP000054538"/>
    </source>
</evidence>
<keyword evidence="5" id="KW-1185">Reference proteome</keyword>
<proteinExistence type="predicted"/>
<feature type="region of interest" description="Disordered" evidence="1">
    <location>
        <begin position="457"/>
        <end position="482"/>
    </location>
</feature>
<gene>
    <name evidence="4" type="ORF">PAXRUDRAFT_834088</name>
</gene>
<reference evidence="5" key="2">
    <citation type="submission" date="2015-01" db="EMBL/GenBank/DDBJ databases">
        <title>Evolutionary Origins and Diversification of the Mycorrhizal Mutualists.</title>
        <authorList>
            <consortium name="DOE Joint Genome Institute"/>
            <consortium name="Mycorrhizal Genomics Consortium"/>
            <person name="Kohler A."/>
            <person name="Kuo A."/>
            <person name="Nagy L.G."/>
            <person name="Floudas D."/>
            <person name="Copeland A."/>
            <person name="Barry K.W."/>
            <person name="Cichocki N."/>
            <person name="Veneault-Fourrey C."/>
            <person name="LaButti K."/>
            <person name="Lindquist E.A."/>
            <person name="Lipzen A."/>
            <person name="Lundell T."/>
            <person name="Morin E."/>
            <person name="Murat C."/>
            <person name="Riley R."/>
            <person name="Ohm R."/>
            <person name="Sun H."/>
            <person name="Tunlid A."/>
            <person name="Henrissat B."/>
            <person name="Grigoriev I.V."/>
            <person name="Hibbett D.S."/>
            <person name="Martin F."/>
        </authorList>
    </citation>
    <scope>NUCLEOTIDE SEQUENCE [LARGE SCALE GENOMIC DNA]</scope>
    <source>
        <strain evidence="5">Ve08.2h10</strain>
    </source>
</reference>
<name>A0A0D0C9C0_9AGAM</name>
<dbReference type="GO" id="GO:0000329">
    <property type="term" value="C:fungal-type vacuole membrane"/>
    <property type="evidence" value="ECO:0007669"/>
    <property type="project" value="TreeGrafter"/>
</dbReference>
<dbReference type="InterPro" id="IPR050904">
    <property type="entry name" value="Adhesion/Biosynth-related"/>
</dbReference>
<dbReference type="Proteomes" id="UP000054538">
    <property type="component" value="Unassembled WGS sequence"/>
</dbReference>
<keyword evidence="2" id="KW-0732">Signal</keyword>
<dbReference type="AlphaFoldDB" id="A0A0D0C9C0"/>
<evidence type="ECO:0000256" key="1">
    <source>
        <dbReference type="SAM" id="MobiDB-lite"/>
    </source>
</evidence>
<dbReference type="OrthoDB" id="7700931at2759"/>
<dbReference type="HOGENOM" id="CLU_026509_0_0_1"/>
<evidence type="ECO:0000259" key="3">
    <source>
        <dbReference type="PROSITE" id="PS50213"/>
    </source>
</evidence>
<dbReference type="SUPFAM" id="SSF82153">
    <property type="entry name" value="FAS1 domain"/>
    <property type="match status" value="2"/>
</dbReference>
<evidence type="ECO:0000256" key="2">
    <source>
        <dbReference type="SAM" id="SignalP"/>
    </source>
</evidence>
<feature type="region of interest" description="Disordered" evidence="1">
    <location>
        <begin position="92"/>
        <end position="124"/>
    </location>
</feature>
<dbReference type="GO" id="GO:0016236">
    <property type="term" value="P:macroautophagy"/>
    <property type="evidence" value="ECO:0007669"/>
    <property type="project" value="TreeGrafter"/>
</dbReference>
<dbReference type="InterPro" id="IPR000782">
    <property type="entry name" value="FAS1_domain"/>
</dbReference>
<accession>A0A0D0C9C0</accession>
<dbReference type="PANTHER" id="PTHR10900">
    <property type="entry name" value="PERIOSTIN-RELATED"/>
    <property type="match status" value="1"/>
</dbReference>
<dbReference type="PANTHER" id="PTHR10900:SF122">
    <property type="entry name" value="FAS1 DOMAIN-CONTAINING PROTEIN"/>
    <property type="match status" value="1"/>
</dbReference>
<dbReference type="Pfam" id="PF02469">
    <property type="entry name" value="Fasciclin"/>
    <property type="match status" value="2"/>
</dbReference>
<dbReference type="EMBL" id="KN826276">
    <property type="protein sequence ID" value="KIK79462.1"/>
    <property type="molecule type" value="Genomic_DNA"/>
</dbReference>
<dbReference type="Gene3D" id="2.30.180.10">
    <property type="entry name" value="FAS1 domain"/>
    <property type="match status" value="2"/>
</dbReference>
<feature type="chain" id="PRO_5002207777" description="FAS1 domain-containing protein" evidence="2">
    <location>
        <begin position="18"/>
        <end position="501"/>
    </location>
</feature>
<dbReference type="InParanoid" id="A0A0D0C9C0"/>
<feature type="domain" description="FAS1" evidence="3">
    <location>
        <begin position="241"/>
        <end position="456"/>
    </location>
</feature>